<evidence type="ECO:0000313" key="1">
    <source>
        <dbReference type="EMBL" id="CAG8831223.1"/>
    </source>
</evidence>
<name>A0ACA9S9Q2_9GLOM</name>
<gene>
    <name evidence="1" type="ORF">RPERSI_LOCUS28068</name>
</gene>
<dbReference type="EMBL" id="CAJVQC010100951">
    <property type="protein sequence ID" value="CAG8831223.1"/>
    <property type="molecule type" value="Genomic_DNA"/>
</dbReference>
<organism evidence="1 2">
    <name type="scientific">Racocetra persica</name>
    <dbReference type="NCBI Taxonomy" id="160502"/>
    <lineage>
        <taxon>Eukaryota</taxon>
        <taxon>Fungi</taxon>
        <taxon>Fungi incertae sedis</taxon>
        <taxon>Mucoromycota</taxon>
        <taxon>Glomeromycotina</taxon>
        <taxon>Glomeromycetes</taxon>
        <taxon>Diversisporales</taxon>
        <taxon>Gigasporaceae</taxon>
        <taxon>Racocetra</taxon>
    </lineage>
</organism>
<protein>
    <submittedName>
        <fullName evidence="1">15633_t:CDS:1</fullName>
    </submittedName>
</protein>
<reference evidence="1" key="1">
    <citation type="submission" date="2021-06" db="EMBL/GenBank/DDBJ databases">
        <authorList>
            <person name="Kallberg Y."/>
            <person name="Tangrot J."/>
            <person name="Rosling A."/>
        </authorList>
    </citation>
    <scope>NUCLEOTIDE SEQUENCE</scope>
    <source>
        <strain evidence="1">MA461A</strain>
    </source>
</reference>
<evidence type="ECO:0000313" key="2">
    <source>
        <dbReference type="Proteomes" id="UP000789920"/>
    </source>
</evidence>
<keyword evidence="2" id="KW-1185">Reference proteome</keyword>
<sequence length="160" mass="18083">MASRFDDISKKYHKVRQNDNDVYAAFEMYTIISLLPYESLKGKTVLVLACGTGPFCRIAVELGAESVIRVDISSEMINIGKKIEEETGKLGEFDVIWAPYLIMYAKDIVNLKQMIQVAYDNLKPSSRFITLVLQPIVGDSWPPDNAQIRKYGRTINLTSN</sequence>
<accession>A0ACA9S9Q2</accession>
<comment type="caution">
    <text evidence="1">The sequence shown here is derived from an EMBL/GenBank/DDBJ whole genome shotgun (WGS) entry which is preliminary data.</text>
</comment>
<feature type="non-terminal residue" evidence="1">
    <location>
        <position position="160"/>
    </location>
</feature>
<proteinExistence type="predicted"/>
<dbReference type="Proteomes" id="UP000789920">
    <property type="component" value="Unassembled WGS sequence"/>
</dbReference>